<keyword evidence="1" id="KW-0812">Transmembrane</keyword>
<name>A0A1I4EUJ2_9ACTN</name>
<sequence>MNATENRLREALAAAAVTAVDVRPLTVPSRRRSRVPMLLVAAAVTAVAVGAGSVWAERADPRTTTAVQASPTPEPQLEISVFLCKKNDPFPQCKGQKVDRTKIAEALWSRPDVEWIGFQNAEEAYKRFKEQNKSDTTLLSKIRVEDMPESFRILPEQGADWKKITAAAKGLPGVSNVVDQSCLLRKQTC</sequence>
<protein>
    <recommendedName>
        <fullName evidence="2">FtsX extracellular domain-containing protein</fullName>
    </recommendedName>
</protein>
<dbReference type="GeneID" id="96303508"/>
<keyword evidence="1" id="KW-1133">Transmembrane helix</keyword>
<dbReference type="AlphaFoldDB" id="A0A1I4EUJ2"/>
<evidence type="ECO:0000313" key="3">
    <source>
        <dbReference type="EMBL" id="SFL09382.1"/>
    </source>
</evidence>
<keyword evidence="4" id="KW-1185">Reference proteome</keyword>
<dbReference type="RefSeq" id="WP_093892016.1">
    <property type="nucleotide sequence ID" value="NZ_FOQY01000053.1"/>
</dbReference>
<dbReference type="EMBL" id="FOQY01000053">
    <property type="protein sequence ID" value="SFL09382.1"/>
    <property type="molecule type" value="Genomic_DNA"/>
</dbReference>
<feature type="domain" description="FtsX extracellular" evidence="2">
    <location>
        <begin position="77"/>
        <end position="177"/>
    </location>
</feature>
<accession>A0A1I4EUJ2</accession>
<dbReference type="Pfam" id="PF18075">
    <property type="entry name" value="FtsX_ECD"/>
    <property type="match status" value="1"/>
</dbReference>
<proteinExistence type="predicted"/>
<organism evidence="3 4">
    <name type="scientific">Streptosporangium canum</name>
    <dbReference type="NCBI Taxonomy" id="324952"/>
    <lineage>
        <taxon>Bacteria</taxon>
        <taxon>Bacillati</taxon>
        <taxon>Actinomycetota</taxon>
        <taxon>Actinomycetes</taxon>
        <taxon>Streptosporangiales</taxon>
        <taxon>Streptosporangiaceae</taxon>
        <taxon>Streptosporangium</taxon>
    </lineage>
</organism>
<feature type="transmembrane region" description="Helical" evidence="1">
    <location>
        <begin position="35"/>
        <end position="56"/>
    </location>
</feature>
<dbReference type="Proteomes" id="UP000199111">
    <property type="component" value="Unassembled WGS sequence"/>
</dbReference>
<evidence type="ECO:0000313" key="4">
    <source>
        <dbReference type="Proteomes" id="UP000199111"/>
    </source>
</evidence>
<keyword evidence="1" id="KW-0472">Membrane</keyword>
<dbReference type="InterPro" id="IPR040690">
    <property type="entry name" value="FtsX_ECD"/>
</dbReference>
<dbReference type="Gene3D" id="3.30.70.3040">
    <property type="match status" value="1"/>
</dbReference>
<evidence type="ECO:0000256" key="1">
    <source>
        <dbReference type="SAM" id="Phobius"/>
    </source>
</evidence>
<gene>
    <name evidence="3" type="ORF">SAMN05216275_15330</name>
</gene>
<reference evidence="4" key="1">
    <citation type="submission" date="2016-10" db="EMBL/GenBank/DDBJ databases">
        <authorList>
            <person name="Varghese N."/>
            <person name="Submissions S."/>
        </authorList>
    </citation>
    <scope>NUCLEOTIDE SEQUENCE [LARGE SCALE GENOMIC DNA]</scope>
    <source>
        <strain evidence="4">CGMCC 4.2126</strain>
    </source>
</reference>
<evidence type="ECO:0000259" key="2">
    <source>
        <dbReference type="Pfam" id="PF18075"/>
    </source>
</evidence>